<accession>A0ABD6D613</accession>
<feature type="transmembrane region" description="Helical" evidence="1">
    <location>
        <begin position="30"/>
        <end position="52"/>
    </location>
</feature>
<keyword evidence="1" id="KW-0812">Transmembrane</keyword>
<keyword evidence="1" id="KW-0472">Membrane</keyword>
<feature type="domain" description="Archaeal Type IV pilin N-terminal" evidence="2">
    <location>
        <begin position="25"/>
        <end position="93"/>
    </location>
</feature>
<evidence type="ECO:0000313" key="3">
    <source>
        <dbReference type="EMBL" id="MFD1641674.1"/>
    </source>
</evidence>
<protein>
    <submittedName>
        <fullName evidence="3">Type IV pilin</fullName>
    </submittedName>
</protein>
<dbReference type="EMBL" id="JBHUDM010000002">
    <property type="protein sequence ID" value="MFD1641674.1"/>
    <property type="molecule type" value="Genomic_DNA"/>
</dbReference>
<evidence type="ECO:0000259" key="2">
    <source>
        <dbReference type="Pfam" id="PF07790"/>
    </source>
</evidence>
<proteinExistence type="predicted"/>
<dbReference type="InterPro" id="IPR012859">
    <property type="entry name" value="Pilin_N_archaeal"/>
</dbReference>
<dbReference type="RefSeq" id="WP_379827005.1">
    <property type="nucleotide sequence ID" value="NZ_JBHUDM010000002.1"/>
</dbReference>
<dbReference type="Pfam" id="PF07790">
    <property type="entry name" value="Pilin_N"/>
    <property type="match status" value="1"/>
</dbReference>
<comment type="caution">
    <text evidence="3">The sequence shown here is derived from an EMBL/GenBank/DDBJ whole genome shotgun (WGS) entry which is preliminary data.</text>
</comment>
<dbReference type="Proteomes" id="UP001597052">
    <property type="component" value="Unassembled WGS sequence"/>
</dbReference>
<reference evidence="3 4" key="1">
    <citation type="journal article" date="2019" name="Int. J. Syst. Evol. Microbiol.">
        <title>The Global Catalogue of Microorganisms (GCM) 10K type strain sequencing project: providing services to taxonomists for standard genome sequencing and annotation.</title>
        <authorList>
            <consortium name="The Broad Institute Genomics Platform"/>
            <consortium name="The Broad Institute Genome Sequencing Center for Infectious Disease"/>
            <person name="Wu L."/>
            <person name="Ma J."/>
        </authorList>
    </citation>
    <scope>NUCLEOTIDE SEQUENCE [LARGE SCALE GENOMIC DNA]</scope>
    <source>
        <strain evidence="3 4">CGMCC 1.10593</strain>
    </source>
</reference>
<evidence type="ECO:0000256" key="1">
    <source>
        <dbReference type="SAM" id="Phobius"/>
    </source>
</evidence>
<keyword evidence="4" id="KW-1185">Reference proteome</keyword>
<sequence length="251" mass="26541">MLKYELPISCSEFTILVIKPMPSSRAVTPVIGVVLAAALVVIVSSSIAAVTLDMGSQIGDSPPAVAFESEVDETVILRHAGGDSIEGSRVEIRGGTPQRVPETIRSGDAIEVTPDGNSSEVTVVWATEDTSTRLTTVDTTTIERNESESETPDRGDYESCVRVSSDTTEIESGLCVIVESGVSVDAIENVWVVFAEPDAEIGTVDGSYWVVLEADSEVTGDVTATGYVSAHDETQVEGNVTDGRLIEDDSL</sequence>
<dbReference type="AlphaFoldDB" id="A0ABD6D613"/>
<evidence type="ECO:0000313" key="4">
    <source>
        <dbReference type="Proteomes" id="UP001597052"/>
    </source>
</evidence>
<organism evidence="3 4">
    <name type="scientific">Halohasta litorea</name>
    <dbReference type="NCBI Taxonomy" id="869891"/>
    <lineage>
        <taxon>Archaea</taxon>
        <taxon>Methanobacteriati</taxon>
        <taxon>Methanobacteriota</taxon>
        <taxon>Stenosarchaea group</taxon>
        <taxon>Halobacteria</taxon>
        <taxon>Halobacteriales</taxon>
        <taxon>Haloferacaceae</taxon>
        <taxon>Halohasta</taxon>
    </lineage>
</organism>
<keyword evidence="1" id="KW-1133">Transmembrane helix</keyword>
<gene>
    <name evidence="3" type="ORF">ACFSBW_07285</name>
</gene>
<name>A0ABD6D613_9EURY</name>